<dbReference type="FunFam" id="1.25.10.10:FF:000082">
    <property type="entry name" value="RING-type E3 ubiquitin transferase"/>
    <property type="match status" value="1"/>
</dbReference>
<dbReference type="Pfam" id="PF25368">
    <property type="entry name" value="PUB10_N"/>
    <property type="match status" value="1"/>
</dbReference>
<feature type="repeat" description="ARM" evidence="10">
    <location>
        <begin position="384"/>
        <end position="426"/>
    </location>
</feature>
<dbReference type="EMBL" id="GL377582">
    <property type="protein sequence ID" value="EFJ27371.1"/>
    <property type="molecule type" value="Genomic_DNA"/>
</dbReference>
<evidence type="ECO:0000256" key="6">
    <source>
        <dbReference type="ARBA" id="ARBA00022786"/>
    </source>
</evidence>
<keyword evidence="12" id="KW-0436">Ligase</keyword>
<sequence length="630" mass="68582">MAEQQQRGSAEELIKVVNAVAWIGGRTKLYKRECSQLVRRLRLMLPLLEEIRELKHHSLPDDAVNGLLTATLKAKQLVSLCQAGPKLYLVLERETLTKRFLEIARLLAGSLDHLSLEKLDVSDEVCEQVQLLHSQLKRAKICANTLEARLHDDLLSVISGTPEEVDQSALRRLAEGLNLKTSAEVRKESQAFHKVKGENGIDERVKRALQLLSSIQTPDNTAAPEDLSSQMARTDASTLAVIPDDFRCPISLELMKDPVIVATGQVRFHTYERASIQKWLDTGHKTCPKTQQVLPHQVLTSNFVLKSLISQWCESNGVDVPQRMGTSRKSCAAENSSFPERATIDGLVQKLASGQPDLQRAAAGEIRLLAKKSAENRDCIAEAGALRHLVNLLATKDLRTQEHAVTALLNLSINDNNKGPIVMLGAIDPIVEVLKSGSMEARENAAATLFSLSVVDENKITIGASGAIPALVELLRDGSARGKKDAATALFNLSIYQSNKARAVRSGVVPHLMDLLVNQSMAMVDESLTILAILATHPEGRLAIGQSGAVPVLVELIKTGSPRNRENAAALLYALGVNDSSHLVAALELGAAEALAELAQNGTARARRKANALLELSSKHQHQQQHHRCS</sequence>
<keyword evidence="5" id="KW-0677">Repeat</keyword>
<gene>
    <name evidence="12" type="primary">PUB12-1</name>
    <name evidence="12" type="ORF">SELMODRAFT_95682</name>
</gene>
<dbReference type="PANTHER" id="PTHR23315:SF111">
    <property type="entry name" value="U-BOX DOMAIN-CONTAINING PROTEIN 14"/>
    <property type="match status" value="1"/>
</dbReference>
<feature type="repeat" description="ARM" evidence="10">
    <location>
        <begin position="466"/>
        <end position="508"/>
    </location>
</feature>
<dbReference type="PANTHER" id="PTHR23315">
    <property type="entry name" value="U BOX DOMAIN-CONTAINING"/>
    <property type="match status" value="1"/>
</dbReference>
<dbReference type="HOGENOM" id="CLU_006348_5_1_1"/>
<evidence type="ECO:0000256" key="10">
    <source>
        <dbReference type="PROSITE-ProRule" id="PRU00259"/>
    </source>
</evidence>
<organism evidence="13">
    <name type="scientific">Selaginella moellendorffii</name>
    <name type="common">Spikemoss</name>
    <dbReference type="NCBI Taxonomy" id="88036"/>
    <lineage>
        <taxon>Eukaryota</taxon>
        <taxon>Viridiplantae</taxon>
        <taxon>Streptophyta</taxon>
        <taxon>Embryophyta</taxon>
        <taxon>Tracheophyta</taxon>
        <taxon>Lycopodiopsida</taxon>
        <taxon>Selaginellales</taxon>
        <taxon>Selaginellaceae</taxon>
        <taxon>Selaginella</taxon>
    </lineage>
</organism>
<evidence type="ECO:0000256" key="8">
    <source>
        <dbReference type="ARBA" id="ARBA00075465"/>
    </source>
</evidence>
<dbReference type="EC" id="2.3.2.27" evidence="3"/>
<dbReference type="CDD" id="cd16664">
    <property type="entry name" value="RING-Ubox_PUB"/>
    <property type="match status" value="1"/>
</dbReference>
<dbReference type="GO" id="GO:0061630">
    <property type="term" value="F:ubiquitin protein ligase activity"/>
    <property type="evidence" value="ECO:0007669"/>
    <property type="project" value="UniProtKB-EC"/>
</dbReference>
<dbReference type="Pfam" id="PF04564">
    <property type="entry name" value="U-box"/>
    <property type="match status" value="1"/>
</dbReference>
<dbReference type="Gene3D" id="1.20.930.20">
    <property type="entry name" value="Adaptor protein Cbl, N-terminal domain"/>
    <property type="match status" value="1"/>
</dbReference>
<dbReference type="GO" id="GO:0005634">
    <property type="term" value="C:nucleus"/>
    <property type="evidence" value="ECO:0000318"/>
    <property type="project" value="GO_Central"/>
</dbReference>
<evidence type="ECO:0000256" key="3">
    <source>
        <dbReference type="ARBA" id="ARBA00012483"/>
    </source>
</evidence>
<keyword evidence="6" id="KW-0833">Ubl conjugation pathway</keyword>
<dbReference type="SUPFAM" id="SSF57850">
    <property type="entry name" value="RING/U-box"/>
    <property type="match status" value="1"/>
</dbReference>
<dbReference type="SUPFAM" id="SSF48371">
    <property type="entry name" value="ARM repeat"/>
    <property type="match status" value="1"/>
</dbReference>
<dbReference type="UniPathway" id="UPA00143"/>
<dbReference type="GO" id="GO:0016874">
    <property type="term" value="F:ligase activity"/>
    <property type="evidence" value="ECO:0007669"/>
    <property type="project" value="UniProtKB-KW"/>
</dbReference>
<dbReference type="PROSITE" id="PS50176">
    <property type="entry name" value="ARM_REPEAT"/>
    <property type="match status" value="3"/>
</dbReference>
<evidence type="ECO:0000313" key="13">
    <source>
        <dbReference type="Proteomes" id="UP000001514"/>
    </source>
</evidence>
<evidence type="ECO:0000256" key="7">
    <source>
        <dbReference type="ARBA" id="ARBA00074389"/>
    </source>
</evidence>
<dbReference type="Gramene" id="EFJ27371">
    <property type="protein sequence ID" value="EFJ27371"/>
    <property type="gene ID" value="SELMODRAFT_95682"/>
</dbReference>
<proteinExistence type="predicted"/>
<dbReference type="SMART" id="SM00504">
    <property type="entry name" value="Ubox"/>
    <property type="match status" value="1"/>
</dbReference>
<dbReference type="InterPro" id="IPR058678">
    <property type="entry name" value="ARM_PUB"/>
</dbReference>
<dbReference type="eggNOG" id="KOG0167">
    <property type="taxonomic scope" value="Eukaryota"/>
</dbReference>
<keyword evidence="13" id="KW-1185">Reference proteome</keyword>
<dbReference type="Pfam" id="PF25598">
    <property type="entry name" value="ARM_PUB"/>
    <property type="match status" value="1"/>
</dbReference>
<comment type="pathway">
    <text evidence="2">Protein modification; protein ubiquitination.</text>
</comment>
<feature type="repeat" description="ARM" evidence="10">
    <location>
        <begin position="425"/>
        <end position="467"/>
    </location>
</feature>
<dbReference type="InterPro" id="IPR036537">
    <property type="entry name" value="Adaptor_Cbl_N_dom_sf"/>
</dbReference>
<name>D8RK16_SELML</name>
<dbReference type="GO" id="GO:0007166">
    <property type="term" value="P:cell surface receptor signaling pathway"/>
    <property type="evidence" value="ECO:0007669"/>
    <property type="project" value="InterPro"/>
</dbReference>
<dbReference type="GO" id="GO:0005737">
    <property type="term" value="C:cytoplasm"/>
    <property type="evidence" value="ECO:0000318"/>
    <property type="project" value="GO_Central"/>
</dbReference>
<dbReference type="PROSITE" id="PS51698">
    <property type="entry name" value="U_BOX"/>
    <property type="match status" value="1"/>
</dbReference>
<dbReference type="GO" id="GO:0016567">
    <property type="term" value="P:protein ubiquitination"/>
    <property type="evidence" value="ECO:0007669"/>
    <property type="project" value="UniProtKB-UniPathway"/>
</dbReference>
<dbReference type="InterPro" id="IPR000225">
    <property type="entry name" value="Armadillo"/>
</dbReference>
<dbReference type="InterPro" id="IPR045210">
    <property type="entry name" value="RING-Ubox_PUB"/>
</dbReference>
<dbReference type="Gene3D" id="3.30.40.10">
    <property type="entry name" value="Zinc/RING finger domain, C3HC4 (zinc finger)"/>
    <property type="match status" value="1"/>
</dbReference>
<dbReference type="InterPro" id="IPR013083">
    <property type="entry name" value="Znf_RING/FYVE/PHD"/>
</dbReference>
<protein>
    <recommendedName>
        <fullName evidence="7">U-box domain-containing protein 12</fullName>
        <ecNumber evidence="3">2.3.2.27</ecNumber>
    </recommendedName>
    <alternativeName>
        <fullName evidence="8">Plant U-box protein 12</fullName>
    </alternativeName>
    <alternativeName>
        <fullName evidence="9">RING-type E3 ubiquitin transferase PUB12</fullName>
    </alternativeName>
</protein>
<dbReference type="InterPro" id="IPR003613">
    <property type="entry name" value="Ubox_domain"/>
</dbReference>
<comment type="catalytic activity">
    <reaction evidence="1">
        <text>S-ubiquitinyl-[E2 ubiquitin-conjugating enzyme]-L-cysteine + [acceptor protein]-L-lysine = [E2 ubiquitin-conjugating enzyme]-L-cysteine + N(6)-ubiquitinyl-[acceptor protein]-L-lysine.</text>
        <dbReference type="EC" id="2.3.2.27"/>
    </reaction>
</comment>
<evidence type="ECO:0000313" key="12">
    <source>
        <dbReference type="EMBL" id="EFJ27371.1"/>
    </source>
</evidence>
<reference evidence="12 13" key="1">
    <citation type="journal article" date="2011" name="Science">
        <title>The Selaginella genome identifies genetic changes associated with the evolution of vascular plants.</title>
        <authorList>
            <person name="Banks J.A."/>
            <person name="Nishiyama T."/>
            <person name="Hasebe M."/>
            <person name="Bowman J.L."/>
            <person name="Gribskov M."/>
            <person name="dePamphilis C."/>
            <person name="Albert V.A."/>
            <person name="Aono N."/>
            <person name="Aoyama T."/>
            <person name="Ambrose B.A."/>
            <person name="Ashton N.W."/>
            <person name="Axtell M.J."/>
            <person name="Barker E."/>
            <person name="Barker M.S."/>
            <person name="Bennetzen J.L."/>
            <person name="Bonawitz N.D."/>
            <person name="Chapple C."/>
            <person name="Cheng C."/>
            <person name="Correa L.G."/>
            <person name="Dacre M."/>
            <person name="DeBarry J."/>
            <person name="Dreyer I."/>
            <person name="Elias M."/>
            <person name="Engstrom E.M."/>
            <person name="Estelle M."/>
            <person name="Feng L."/>
            <person name="Finet C."/>
            <person name="Floyd S.K."/>
            <person name="Frommer W.B."/>
            <person name="Fujita T."/>
            <person name="Gramzow L."/>
            <person name="Gutensohn M."/>
            <person name="Harholt J."/>
            <person name="Hattori M."/>
            <person name="Heyl A."/>
            <person name="Hirai T."/>
            <person name="Hiwatashi Y."/>
            <person name="Ishikawa M."/>
            <person name="Iwata M."/>
            <person name="Karol K.G."/>
            <person name="Koehler B."/>
            <person name="Kolukisaoglu U."/>
            <person name="Kubo M."/>
            <person name="Kurata T."/>
            <person name="Lalonde S."/>
            <person name="Li K."/>
            <person name="Li Y."/>
            <person name="Litt A."/>
            <person name="Lyons E."/>
            <person name="Manning G."/>
            <person name="Maruyama T."/>
            <person name="Michael T.P."/>
            <person name="Mikami K."/>
            <person name="Miyazaki S."/>
            <person name="Morinaga S."/>
            <person name="Murata T."/>
            <person name="Mueller-Roeber B."/>
            <person name="Nelson D.R."/>
            <person name="Obara M."/>
            <person name="Oguri Y."/>
            <person name="Olmstead R.G."/>
            <person name="Onodera N."/>
            <person name="Petersen B.L."/>
            <person name="Pils B."/>
            <person name="Prigge M."/>
            <person name="Rensing S.A."/>
            <person name="Riano-Pachon D.M."/>
            <person name="Roberts A.W."/>
            <person name="Sato Y."/>
            <person name="Scheller H.V."/>
            <person name="Schulz B."/>
            <person name="Schulz C."/>
            <person name="Shakirov E.V."/>
            <person name="Shibagaki N."/>
            <person name="Shinohara N."/>
            <person name="Shippen D.E."/>
            <person name="Soerensen I."/>
            <person name="Sotooka R."/>
            <person name="Sugimoto N."/>
            <person name="Sugita M."/>
            <person name="Sumikawa N."/>
            <person name="Tanurdzic M."/>
            <person name="Theissen G."/>
            <person name="Ulvskov P."/>
            <person name="Wakazuki S."/>
            <person name="Weng J.K."/>
            <person name="Willats W.W."/>
            <person name="Wipf D."/>
            <person name="Wolf P.G."/>
            <person name="Yang L."/>
            <person name="Zimmer A.D."/>
            <person name="Zhu Q."/>
            <person name="Mitros T."/>
            <person name="Hellsten U."/>
            <person name="Loque D."/>
            <person name="Otillar R."/>
            <person name="Salamov A."/>
            <person name="Schmutz J."/>
            <person name="Shapiro H."/>
            <person name="Lindquist E."/>
            <person name="Lucas S."/>
            <person name="Rokhsar D."/>
            <person name="Grigoriev I.V."/>
        </authorList>
    </citation>
    <scope>NUCLEOTIDE SEQUENCE [LARGE SCALE GENOMIC DNA]</scope>
</reference>
<keyword evidence="4" id="KW-0808">Transferase</keyword>
<dbReference type="SMART" id="SM00185">
    <property type="entry name" value="ARM"/>
    <property type="match status" value="5"/>
</dbReference>
<dbReference type="Gene3D" id="1.25.10.10">
    <property type="entry name" value="Leucine-rich Repeat Variant"/>
    <property type="match status" value="2"/>
</dbReference>
<evidence type="ECO:0000256" key="1">
    <source>
        <dbReference type="ARBA" id="ARBA00000900"/>
    </source>
</evidence>
<accession>D8RK16</accession>
<dbReference type="InParanoid" id="D8RK16"/>
<evidence type="ECO:0000256" key="4">
    <source>
        <dbReference type="ARBA" id="ARBA00022679"/>
    </source>
</evidence>
<dbReference type="KEGG" id="smo:SELMODRAFT_95682"/>
<dbReference type="InterPro" id="IPR016024">
    <property type="entry name" value="ARM-type_fold"/>
</dbReference>
<evidence type="ECO:0000256" key="9">
    <source>
        <dbReference type="ARBA" id="ARBA00076227"/>
    </source>
</evidence>
<evidence type="ECO:0000256" key="5">
    <source>
        <dbReference type="ARBA" id="ARBA00022737"/>
    </source>
</evidence>
<dbReference type="Proteomes" id="UP000001514">
    <property type="component" value="Unassembled WGS sequence"/>
</dbReference>
<dbReference type="InterPro" id="IPR057623">
    <property type="entry name" value="PUB12-19-like_N"/>
</dbReference>
<dbReference type="FunFam" id="3.30.40.10:FF:000114">
    <property type="entry name" value="RING-type E3 ubiquitin transferase"/>
    <property type="match status" value="1"/>
</dbReference>
<evidence type="ECO:0000256" key="2">
    <source>
        <dbReference type="ARBA" id="ARBA00004906"/>
    </source>
</evidence>
<feature type="domain" description="U-box" evidence="11">
    <location>
        <begin position="241"/>
        <end position="319"/>
    </location>
</feature>
<dbReference type="InterPro" id="IPR011989">
    <property type="entry name" value="ARM-like"/>
</dbReference>
<dbReference type="AlphaFoldDB" id="D8RK16"/>
<evidence type="ECO:0000259" key="11">
    <source>
        <dbReference type="PROSITE" id="PS51698"/>
    </source>
</evidence>